<dbReference type="InterPro" id="IPR050327">
    <property type="entry name" value="Proton-linked_MCT"/>
</dbReference>
<dbReference type="SUPFAM" id="SSF103473">
    <property type="entry name" value="MFS general substrate transporter"/>
    <property type="match status" value="1"/>
</dbReference>
<feature type="transmembrane region" description="Helical" evidence="6">
    <location>
        <begin position="82"/>
        <end position="101"/>
    </location>
</feature>
<dbReference type="EMBL" id="DWWT01000026">
    <property type="protein sequence ID" value="HJC05733.1"/>
    <property type="molecule type" value="Genomic_DNA"/>
</dbReference>
<dbReference type="PANTHER" id="PTHR11360">
    <property type="entry name" value="MONOCARBOXYLATE TRANSPORTER"/>
    <property type="match status" value="1"/>
</dbReference>
<evidence type="ECO:0000256" key="6">
    <source>
        <dbReference type="SAM" id="Phobius"/>
    </source>
</evidence>
<keyword evidence="5 6" id="KW-0472">Membrane</keyword>
<dbReference type="Proteomes" id="UP000823910">
    <property type="component" value="Unassembled WGS sequence"/>
</dbReference>
<dbReference type="AlphaFoldDB" id="A0A9D2MYN8"/>
<feature type="transmembrane region" description="Helical" evidence="6">
    <location>
        <begin position="230"/>
        <end position="251"/>
    </location>
</feature>
<keyword evidence="2" id="KW-0813">Transport</keyword>
<dbReference type="Pfam" id="PF07690">
    <property type="entry name" value="MFS_1"/>
    <property type="match status" value="1"/>
</dbReference>
<proteinExistence type="predicted"/>
<dbReference type="GO" id="GO:0022857">
    <property type="term" value="F:transmembrane transporter activity"/>
    <property type="evidence" value="ECO:0007669"/>
    <property type="project" value="InterPro"/>
</dbReference>
<reference evidence="8" key="2">
    <citation type="submission" date="2021-04" db="EMBL/GenBank/DDBJ databases">
        <authorList>
            <person name="Gilroy R."/>
        </authorList>
    </citation>
    <scope>NUCLEOTIDE SEQUENCE</scope>
    <source>
        <strain evidence="8">CHK180-15479</strain>
    </source>
</reference>
<dbReference type="InterPro" id="IPR036259">
    <property type="entry name" value="MFS_trans_sf"/>
</dbReference>
<evidence type="ECO:0000256" key="3">
    <source>
        <dbReference type="ARBA" id="ARBA00022692"/>
    </source>
</evidence>
<keyword evidence="3 6" id="KW-0812">Transmembrane</keyword>
<feature type="transmembrane region" description="Helical" evidence="6">
    <location>
        <begin position="356"/>
        <end position="376"/>
    </location>
</feature>
<evidence type="ECO:0000313" key="8">
    <source>
        <dbReference type="EMBL" id="HJC05733.1"/>
    </source>
</evidence>
<keyword evidence="4 6" id="KW-1133">Transmembrane helix</keyword>
<organism evidence="8 9">
    <name type="scientific">Candidatus Enterocloster excrementipullorum</name>
    <dbReference type="NCBI Taxonomy" id="2838559"/>
    <lineage>
        <taxon>Bacteria</taxon>
        <taxon>Bacillati</taxon>
        <taxon>Bacillota</taxon>
        <taxon>Clostridia</taxon>
        <taxon>Lachnospirales</taxon>
        <taxon>Lachnospiraceae</taxon>
        <taxon>Enterocloster</taxon>
    </lineage>
</organism>
<feature type="domain" description="Major facilitator superfamily (MFS) profile" evidence="7">
    <location>
        <begin position="228"/>
        <end position="416"/>
    </location>
</feature>
<dbReference type="PROSITE" id="PS50850">
    <property type="entry name" value="MFS"/>
    <property type="match status" value="1"/>
</dbReference>
<evidence type="ECO:0000313" key="9">
    <source>
        <dbReference type="Proteomes" id="UP000823910"/>
    </source>
</evidence>
<evidence type="ECO:0000256" key="5">
    <source>
        <dbReference type="ARBA" id="ARBA00023136"/>
    </source>
</evidence>
<evidence type="ECO:0000256" key="2">
    <source>
        <dbReference type="ARBA" id="ARBA00022448"/>
    </source>
</evidence>
<evidence type="ECO:0000256" key="1">
    <source>
        <dbReference type="ARBA" id="ARBA00004651"/>
    </source>
</evidence>
<evidence type="ECO:0000256" key="4">
    <source>
        <dbReference type="ARBA" id="ARBA00022989"/>
    </source>
</evidence>
<feature type="transmembrane region" description="Helical" evidence="6">
    <location>
        <begin position="50"/>
        <end position="70"/>
    </location>
</feature>
<sequence length="416" mass="43425">MNWMKKRWAVLVASVVTNICIGTGFAWSVYQTGLFNESVSVFGTEVSQAQLALAFTICSGVAPIPMIAGSGLQKTLRGPRNVVWLGGILFSAGLIATSFIHSLSMLYVTYGLLAGFGIAFAYGITIGNTVKFFPDKSGLIAGISTAAYGAGSIIFPPIMQALISRYGVMPTFRILGIAYGVVIIISAWFITAPPEGWLPDGFTPKTGGKAAAGPGQADKNWKQMLADVRFYLMILVFIIFATGGLMVVSQGSPMSQAIGGADAATAAVIVSVIAVGNTGGRIIWGWVSDKIGRYPALFIMAAIVTASGLILSALTESGSLAAFVIFATLIAMCYGGTMGVYPALTADAFGMKNNGVNYGIMFIGFALGGYIGPILANNLFDSTGSYRMPLMAVGIMGAAAIVLLFILKAVNKPEKA</sequence>
<gene>
    <name evidence="8" type="ORF">H9704_06210</name>
</gene>
<feature type="transmembrane region" description="Helical" evidence="6">
    <location>
        <begin position="320"/>
        <end position="344"/>
    </location>
</feature>
<dbReference type="CDD" id="cd17353">
    <property type="entry name" value="MFS_OFA_like"/>
    <property type="match status" value="1"/>
</dbReference>
<feature type="transmembrane region" description="Helical" evidence="6">
    <location>
        <begin position="296"/>
        <end position="314"/>
    </location>
</feature>
<evidence type="ECO:0000259" key="7">
    <source>
        <dbReference type="PROSITE" id="PS50850"/>
    </source>
</evidence>
<dbReference type="GO" id="GO:0005886">
    <property type="term" value="C:plasma membrane"/>
    <property type="evidence" value="ECO:0007669"/>
    <property type="project" value="UniProtKB-SubCell"/>
</dbReference>
<accession>A0A9D2MYN8</accession>
<dbReference type="InterPro" id="IPR020846">
    <property type="entry name" value="MFS_dom"/>
</dbReference>
<feature type="transmembrane region" description="Helical" evidence="6">
    <location>
        <begin position="388"/>
        <end position="407"/>
    </location>
</feature>
<comment type="caution">
    <text evidence="8">The sequence shown here is derived from an EMBL/GenBank/DDBJ whole genome shotgun (WGS) entry which is preliminary data.</text>
</comment>
<dbReference type="InterPro" id="IPR011701">
    <property type="entry name" value="MFS"/>
</dbReference>
<feature type="transmembrane region" description="Helical" evidence="6">
    <location>
        <begin position="107"/>
        <end position="127"/>
    </location>
</feature>
<comment type="subcellular location">
    <subcellularLocation>
        <location evidence="1">Cell membrane</location>
        <topology evidence="1">Multi-pass membrane protein</topology>
    </subcellularLocation>
</comment>
<name>A0A9D2MYN8_9FIRM</name>
<feature type="transmembrane region" description="Helical" evidence="6">
    <location>
        <begin position="171"/>
        <end position="190"/>
    </location>
</feature>
<feature type="transmembrane region" description="Helical" evidence="6">
    <location>
        <begin position="139"/>
        <end position="159"/>
    </location>
</feature>
<feature type="transmembrane region" description="Helical" evidence="6">
    <location>
        <begin position="263"/>
        <end position="284"/>
    </location>
</feature>
<dbReference type="Gene3D" id="1.20.1250.20">
    <property type="entry name" value="MFS general substrate transporter like domains"/>
    <property type="match status" value="2"/>
</dbReference>
<protein>
    <submittedName>
        <fullName evidence="8">OFA family MFS transporter</fullName>
    </submittedName>
</protein>
<reference evidence="8" key="1">
    <citation type="journal article" date="2021" name="PeerJ">
        <title>Extensive microbial diversity within the chicken gut microbiome revealed by metagenomics and culture.</title>
        <authorList>
            <person name="Gilroy R."/>
            <person name="Ravi A."/>
            <person name="Getino M."/>
            <person name="Pursley I."/>
            <person name="Horton D.L."/>
            <person name="Alikhan N.F."/>
            <person name="Baker D."/>
            <person name="Gharbi K."/>
            <person name="Hall N."/>
            <person name="Watson M."/>
            <person name="Adriaenssens E.M."/>
            <person name="Foster-Nyarko E."/>
            <person name="Jarju S."/>
            <person name="Secka A."/>
            <person name="Antonio M."/>
            <person name="Oren A."/>
            <person name="Chaudhuri R.R."/>
            <person name="La Ragione R."/>
            <person name="Hildebrand F."/>
            <person name="Pallen M.J."/>
        </authorList>
    </citation>
    <scope>NUCLEOTIDE SEQUENCE</scope>
    <source>
        <strain evidence="8">CHK180-15479</strain>
    </source>
</reference>